<gene>
    <name evidence="4" type="primary">arnB_2</name>
    <name evidence="4" type="ORF">NCTC11951_00430</name>
</gene>
<keyword evidence="4" id="KW-0808">Transferase</keyword>
<dbReference type="PIRSF" id="PIRSF000390">
    <property type="entry name" value="PLP_StrS"/>
    <property type="match status" value="1"/>
</dbReference>
<reference evidence="4 5" key="1">
    <citation type="submission" date="2018-12" db="EMBL/GenBank/DDBJ databases">
        <authorList>
            <consortium name="Pathogen Informatics"/>
        </authorList>
    </citation>
    <scope>NUCLEOTIDE SEQUENCE [LARGE SCALE GENOMIC DNA]</scope>
    <source>
        <strain evidence="4 5">NCTC11951</strain>
    </source>
</reference>
<sequence length="413" mass="47401">MKYKYTLASSTWDDKELQAIQDVIKSDMFTMGKKVAEFEKDFAKFVGSKYAVMVSSGSTANLIATAALFYTKNPKLKRGDEVIVPAVSWSTTYYPFYQYGLKLKFVDIDLETLNYDLDALSSAINEKTKMIMLVNLLGNPNDFDTINKMIKNKDILLLEDNCESMGAEYKGKQTGTFGIMGTFSTFFSHHMATMEGGFVVTDDEESYHILLCLRAHGWTRNLPKENLVANKSDDWFSESFRFVLPGYNVRPIEMSGAIGIEQLKKLPAFLKHRRENAKLFCDYFKNHPDFIIQKEIGLSSWFGFSLVIRPESKLQRKDIIEKLEENGIEYRPIATGDFTQNEVIKYFDYEIHDELKNAKYIHEKGFFVGNHQFDIKENIQFLFDVINKLSNSSRGGGLNNNTNHHVNFDKKVA</sequence>
<evidence type="ECO:0000256" key="3">
    <source>
        <dbReference type="SAM" id="MobiDB-lite"/>
    </source>
</evidence>
<comment type="similarity">
    <text evidence="1 2">Belongs to the DegT/DnrJ/EryC1 family.</text>
</comment>
<evidence type="ECO:0000256" key="2">
    <source>
        <dbReference type="RuleBase" id="RU004508"/>
    </source>
</evidence>
<dbReference type="PANTHER" id="PTHR30244:SF34">
    <property type="entry name" value="DTDP-4-AMINO-4,6-DIDEOXYGALACTOSE TRANSAMINASE"/>
    <property type="match status" value="1"/>
</dbReference>
<dbReference type="EMBL" id="LR134359">
    <property type="protein sequence ID" value="VEG60754.1"/>
    <property type="molecule type" value="Genomic_DNA"/>
</dbReference>
<dbReference type="PANTHER" id="PTHR30244">
    <property type="entry name" value="TRANSAMINASE"/>
    <property type="match status" value="1"/>
</dbReference>
<accession>A0A3S4W216</accession>
<feature type="compositionally biased region" description="Low complexity" evidence="3">
    <location>
        <begin position="394"/>
        <end position="403"/>
    </location>
</feature>
<proteinExistence type="inferred from homology"/>
<dbReference type="Gene3D" id="3.40.640.10">
    <property type="entry name" value="Type I PLP-dependent aspartate aminotransferase-like (Major domain)"/>
    <property type="match status" value="1"/>
</dbReference>
<evidence type="ECO:0000313" key="5">
    <source>
        <dbReference type="Proteomes" id="UP000275504"/>
    </source>
</evidence>
<dbReference type="CDD" id="cd00616">
    <property type="entry name" value="AHBA_syn"/>
    <property type="match status" value="1"/>
</dbReference>
<organism evidence="4 5">
    <name type="scientific">Campylobacter jejuni subsp. doylei</name>
    <dbReference type="NCBI Taxonomy" id="32021"/>
    <lineage>
        <taxon>Bacteria</taxon>
        <taxon>Pseudomonadati</taxon>
        <taxon>Campylobacterota</taxon>
        <taxon>Epsilonproteobacteria</taxon>
        <taxon>Campylobacterales</taxon>
        <taxon>Campylobacteraceae</taxon>
        <taxon>Campylobacter</taxon>
    </lineage>
</organism>
<protein>
    <submittedName>
        <fullName evidence="4">WbdK</fullName>
        <ecNumber evidence="4">2.6.1.87</ecNumber>
    </submittedName>
</protein>
<keyword evidence="2" id="KW-0663">Pyridoxal phosphate</keyword>
<dbReference type="GO" id="GO:0099620">
    <property type="term" value="F:UDP-4-amino-4-deoxy-L-arabinose aminotransferase"/>
    <property type="evidence" value="ECO:0007669"/>
    <property type="project" value="UniProtKB-EC"/>
</dbReference>
<dbReference type="InterPro" id="IPR015424">
    <property type="entry name" value="PyrdxlP-dep_Trfase"/>
</dbReference>
<dbReference type="SUPFAM" id="SSF53383">
    <property type="entry name" value="PLP-dependent transferases"/>
    <property type="match status" value="1"/>
</dbReference>
<dbReference type="InterPro" id="IPR015421">
    <property type="entry name" value="PyrdxlP-dep_Trfase_major"/>
</dbReference>
<feature type="region of interest" description="Disordered" evidence="3">
    <location>
        <begin position="394"/>
        <end position="413"/>
    </location>
</feature>
<evidence type="ECO:0000313" key="4">
    <source>
        <dbReference type="EMBL" id="VEG60754.1"/>
    </source>
</evidence>
<dbReference type="GO" id="GO:0000271">
    <property type="term" value="P:polysaccharide biosynthetic process"/>
    <property type="evidence" value="ECO:0007669"/>
    <property type="project" value="TreeGrafter"/>
</dbReference>
<dbReference type="EC" id="2.6.1.87" evidence="4"/>
<name>A0A3S4W216_CAMJU</name>
<dbReference type="Pfam" id="PF01041">
    <property type="entry name" value="DegT_DnrJ_EryC1"/>
    <property type="match status" value="1"/>
</dbReference>
<evidence type="ECO:0000256" key="1">
    <source>
        <dbReference type="ARBA" id="ARBA00037999"/>
    </source>
</evidence>
<keyword evidence="4" id="KW-0032">Aminotransferase</keyword>
<dbReference type="GO" id="GO:0030170">
    <property type="term" value="F:pyridoxal phosphate binding"/>
    <property type="evidence" value="ECO:0007669"/>
    <property type="project" value="TreeGrafter"/>
</dbReference>
<dbReference type="InterPro" id="IPR000653">
    <property type="entry name" value="DegT/StrS_aminotransferase"/>
</dbReference>
<dbReference type="Gene3D" id="3.90.1150.10">
    <property type="entry name" value="Aspartate Aminotransferase, domain 1"/>
    <property type="match status" value="1"/>
</dbReference>
<dbReference type="AlphaFoldDB" id="A0A3S4W216"/>
<dbReference type="Proteomes" id="UP000275504">
    <property type="component" value="Chromosome"/>
</dbReference>
<dbReference type="InterPro" id="IPR015422">
    <property type="entry name" value="PyrdxlP-dep_Trfase_small"/>
</dbReference>